<dbReference type="FunFam" id="3.40.50.720:FF:000002">
    <property type="entry name" value="Succinate--CoA ligase [ADP-forming] subunit alpha"/>
    <property type="match status" value="1"/>
</dbReference>
<comment type="pathway">
    <text evidence="1 6">Carbohydrate metabolism; tricarboxylic acid cycle; succinate from succinyl-CoA (ligase route): step 1/1.</text>
</comment>
<dbReference type="InterPro" id="IPR051345">
    <property type="entry name" value="Importin_beta-like_NTR"/>
</dbReference>
<dbReference type="InterPro" id="IPR016102">
    <property type="entry name" value="Succinyl-CoA_synth-like"/>
</dbReference>
<dbReference type="InterPro" id="IPR058537">
    <property type="entry name" value="TPR_TNPO3_IPO13_4th"/>
</dbReference>
<protein>
    <recommendedName>
        <fullName evidence="6">Succinate--CoA ligase [ADP-forming] subunit alpha, mitochondrial</fullName>
        <ecNumber evidence="6">6.2.1.5</ecNumber>
    </recommendedName>
    <alternativeName>
        <fullName evidence="6">Succinyl-CoA synthetase subunit alpha</fullName>
        <shortName evidence="6">SCS-alpha</shortName>
    </alternativeName>
</protein>
<evidence type="ECO:0000256" key="4">
    <source>
        <dbReference type="ARBA" id="ARBA00022741"/>
    </source>
</evidence>
<comment type="subcellular location">
    <subcellularLocation>
        <location evidence="6">Mitochondrion</location>
    </subcellularLocation>
</comment>
<dbReference type="PROSITE" id="PS00399">
    <property type="entry name" value="SUCCINYL_COA_LIG_2"/>
    <property type="match status" value="1"/>
</dbReference>
<dbReference type="GO" id="GO:0031267">
    <property type="term" value="F:small GTPase binding"/>
    <property type="evidence" value="ECO:0007669"/>
    <property type="project" value="InterPro"/>
</dbReference>
<name>A0AAW0E1P8_9AGAR</name>
<keyword evidence="9" id="KW-0675">Receptor</keyword>
<dbReference type="InterPro" id="IPR005811">
    <property type="entry name" value="SUCC_ACL_C"/>
</dbReference>
<dbReference type="Gene3D" id="1.25.10.10">
    <property type="entry name" value="Leucine-rich Repeat Variant"/>
    <property type="match status" value="1"/>
</dbReference>
<dbReference type="Pfam" id="PF24139">
    <property type="entry name" value="TPR_TNPO3_IPO13_4th"/>
    <property type="match status" value="1"/>
</dbReference>
<dbReference type="SUPFAM" id="SSF48371">
    <property type="entry name" value="ARM repeat"/>
    <property type="match status" value="1"/>
</dbReference>
<dbReference type="PANTHER" id="PTHR12363:SF53">
    <property type="entry name" value="MRNA TRANSPORT REGULATOR MTR10"/>
    <property type="match status" value="1"/>
</dbReference>
<dbReference type="GO" id="GO:0006606">
    <property type="term" value="P:protein import into nucleus"/>
    <property type="evidence" value="ECO:0007669"/>
    <property type="project" value="TreeGrafter"/>
</dbReference>
<dbReference type="Pfam" id="PF03810">
    <property type="entry name" value="IBN_N"/>
    <property type="match status" value="1"/>
</dbReference>
<feature type="domain" description="Importin N-terminal" evidence="8">
    <location>
        <begin position="26"/>
        <end position="93"/>
    </location>
</feature>
<comment type="similarity">
    <text evidence="6 7">Belongs to the succinate/malate CoA ligase alpha subunit family.</text>
</comment>
<feature type="binding site" evidence="6">
    <location>
        <begin position="1063"/>
        <end position="1065"/>
    </location>
    <ligand>
        <name>CoA</name>
        <dbReference type="ChEBI" id="CHEBI:57287"/>
    </ligand>
</feature>
<dbReference type="SMART" id="SM00913">
    <property type="entry name" value="IBN_N"/>
    <property type="match status" value="1"/>
</dbReference>
<dbReference type="FunFam" id="3.40.50.261:FF:000005">
    <property type="entry name" value="Succinate--CoA ligase [ADP-forming] subunit alpha, mitochondrial"/>
    <property type="match status" value="1"/>
</dbReference>
<dbReference type="Proteomes" id="UP001383192">
    <property type="component" value="Unassembled WGS sequence"/>
</dbReference>
<evidence type="ECO:0000313" key="9">
    <source>
        <dbReference type="EMBL" id="KAK7059050.1"/>
    </source>
</evidence>
<dbReference type="PANTHER" id="PTHR12363">
    <property type="entry name" value="TRANSPORTIN 3 AND IMPORTIN 13"/>
    <property type="match status" value="1"/>
</dbReference>
<dbReference type="InterPro" id="IPR016024">
    <property type="entry name" value="ARM-type_fold"/>
</dbReference>
<comment type="catalytic activity">
    <reaction evidence="6">
        <text>succinate + ATP + CoA = succinyl-CoA + ADP + phosphate</text>
        <dbReference type="Rhea" id="RHEA:17661"/>
        <dbReference type="ChEBI" id="CHEBI:30031"/>
        <dbReference type="ChEBI" id="CHEBI:30616"/>
        <dbReference type="ChEBI" id="CHEBI:43474"/>
        <dbReference type="ChEBI" id="CHEBI:57287"/>
        <dbReference type="ChEBI" id="CHEBI:57292"/>
        <dbReference type="ChEBI" id="CHEBI:456216"/>
        <dbReference type="EC" id="6.2.1.5"/>
    </reaction>
</comment>
<dbReference type="SUPFAM" id="SSF51735">
    <property type="entry name" value="NAD(P)-binding Rossmann-fold domains"/>
    <property type="match status" value="1"/>
</dbReference>
<dbReference type="SUPFAM" id="SSF52210">
    <property type="entry name" value="Succinyl-CoA synthetase domains"/>
    <property type="match status" value="1"/>
</dbReference>
<dbReference type="InterPro" id="IPR011989">
    <property type="entry name" value="ARM-like"/>
</dbReference>
<proteinExistence type="inferred from homology"/>
<sequence length="1267" mass="138324">MSDIQALLAALDVFARAPDKAQLDTANSWLQDFQHSPEAWSACNVLLLSPDAPPAAKVFAAQTFRAKVTYDLNQLDQSQLPGLRDTLLTALEKYQSGPRAIVVQLCLALAGLALQFPGWQDAIQSIITSFGSNPQTVPVLLQFLTLLPEELHTNSRIPITDYEWNERVSQILTNNAKQVLEILTMYIQATGVTIEVQNQIFNCLRSWLLAGEVSTSDMATSPLLGFAFDALASEALFDSAVDVICELIHETQEIDDNMPVIELIVPRVIALKPLIAQHSDDADKIRGYARIFAEAGETYRMLIVHHTDTFFPIVQALVECSAHPDLDIVPITFPFWARLAQVIGKKSSVPPLFVQAYQTIMRAIIDHLRFPPDSSPLTGQEADDFRSFRHVMGDTLKDCCEVLEPEACLMATYDMITAGLANTNGPVSWQAIEAPLFALRSMGAQVNPKDETAVPKIMDLIPSLPQHPRVHYAALLIISRYTEWINMHPQYIQPQLQYIDAGFQSTDPEVNAAAGQALKWLCSDCKQASTRLLQDDRRQVYEAIAHVISAMPMERAAQSLKTFSLDILSRLHAVASKPVPATKQELQDVGDGLENLETMLDIIRSFGEELPAACQNTCEEAWTIFDAFISKYGADPDIAERTTRVLRHGLSFFDSAVLPIASSIVARMSFAFESTSISSYLWIAGKIVGRFGDKEDPNLRGSFKEIYERSTGKVASILQVKAAGTIPDVLEDYVQMLIQILTQAPDIFFQSSVLLLAFRACTAALTLVQSDTIFAALDLFRMIFTHDCLDPNPPKAPPPNFIHYANAIHSVVDAVGSDFIGFLLNGLVGDFPPESDSMVVSIFRSMSSTWPAQMLLWMPSIVQQLPMAVAPNPVKEQFLSQLSSAINEKRFDQVKYAVISLHRAARKVTARLPDEGYRNKRLHARNRGDLHSPAVFMLRQTTHSLARSVGRRAFSQSSARRGYEDTIQNLRIHKDTKVLCQGFTGKTGTFHVREAIAYGTKMVGGVSPKKAGQTHLGLPVFGSVKEAVRETQPDATILYVPPPTAADAIIEAIENEIGLIVCVTEGIPQADEIRVMHALKSQSKSRLVGPNCPGVINPEGCKMGIQPGHIHKPGKIGIVSRSGTLTYEAVAQTTGVGLGQSLCLGIGGDPFPGTQHVDGIKVFLEDPKTEGIVIIGEIGGSMEEEAAEYLEKYNKTRANPKPVVGFIAGRTAPPGRRMGHAGAIIAGGKGAASDKVAALEKAGAIVTDSPAKIGIEMLKAMKAAGLA</sequence>
<dbReference type="InterPro" id="IPR005810">
    <property type="entry name" value="CoA_lig_alpha"/>
</dbReference>
<dbReference type="InterPro" id="IPR057942">
    <property type="entry name" value="TPR_TNPO3_IPO13_3rd"/>
</dbReference>
<keyword evidence="4 6" id="KW-0547">Nucleotide-binding</keyword>
<evidence type="ECO:0000256" key="2">
    <source>
        <dbReference type="ARBA" id="ARBA00022532"/>
    </source>
</evidence>
<evidence type="ECO:0000256" key="5">
    <source>
        <dbReference type="ARBA" id="ARBA00061754"/>
    </source>
</evidence>
<dbReference type="Pfam" id="PF00549">
    <property type="entry name" value="Ligase_CoA"/>
    <property type="match status" value="1"/>
</dbReference>
<accession>A0AAW0E1P8</accession>
<dbReference type="Pfam" id="PF02629">
    <property type="entry name" value="CoA_binding"/>
    <property type="match status" value="1"/>
</dbReference>
<evidence type="ECO:0000256" key="3">
    <source>
        <dbReference type="ARBA" id="ARBA00022598"/>
    </source>
</evidence>
<keyword evidence="3 6" id="KW-0436">Ligase</keyword>
<dbReference type="Gene3D" id="3.40.50.261">
    <property type="entry name" value="Succinyl-CoA synthetase domains"/>
    <property type="match status" value="1"/>
</dbReference>
<dbReference type="GO" id="GO:0005739">
    <property type="term" value="C:mitochondrion"/>
    <property type="evidence" value="ECO:0007669"/>
    <property type="project" value="UniProtKB-SubCell"/>
</dbReference>
<dbReference type="Pfam" id="PF24140">
    <property type="entry name" value="TPR_TNPO3_IPO13_3rd"/>
    <property type="match status" value="1"/>
</dbReference>
<gene>
    <name evidence="9" type="primary">MTR10</name>
    <name evidence="9" type="ORF">VNI00_001674</name>
</gene>
<evidence type="ECO:0000256" key="7">
    <source>
        <dbReference type="RuleBase" id="RU000677"/>
    </source>
</evidence>
<dbReference type="InterPro" id="IPR003781">
    <property type="entry name" value="CoA-bd"/>
</dbReference>
<evidence type="ECO:0000313" key="10">
    <source>
        <dbReference type="Proteomes" id="UP001383192"/>
    </source>
</evidence>
<dbReference type="GO" id="GO:0004775">
    <property type="term" value="F:succinate-CoA ligase (ADP-forming) activity"/>
    <property type="evidence" value="ECO:0007669"/>
    <property type="project" value="UniProtKB-UniRule"/>
</dbReference>
<feature type="active site" description="Tele-phosphohistidine intermediate" evidence="6">
    <location>
        <position position="1220"/>
    </location>
</feature>
<dbReference type="AlphaFoldDB" id="A0AAW0E1P8"/>
<feature type="binding site" evidence="6">
    <location>
        <position position="1010"/>
    </location>
    <ligand>
        <name>CoA</name>
        <dbReference type="ChEBI" id="CHEBI:57287"/>
    </ligand>
</feature>
<organism evidence="9 10">
    <name type="scientific">Paramarasmius palmivorus</name>
    <dbReference type="NCBI Taxonomy" id="297713"/>
    <lineage>
        <taxon>Eukaryota</taxon>
        <taxon>Fungi</taxon>
        <taxon>Dikarya</taxon>
        <taxon>Basidiomycota</taxon>
        <taxon>Agaricomycotina</taxon>
        <taxon>Agaricomycetes</taxon>
        <taxon>Agaricomycetidae</taxon>
        <taxon>Agaricales</taxon>
        <taxon>Marasmiineae</taxon>
        <taxon>Marasmiaceae</taxon>
        <taxon>Paramarasmius</taxon>
    </lineage>
</organism>
<dbReference type="Pfam" id="PF24138">
    <property type="entry name" value="TPR_TNPO3_IPO13_2nd"/>
    <property type="match status" value="1"/>
</dbReference>
<dbReference type="InterPro" id="IPR013598">
    <property type="entry name" value="Exportin-1/Importin-b-like"/>
</dbReference>
<dbReference type="EC" id="6.2.1.5" evidence="6"/>
<dbReference type="SMART" id="SM00881">
    <property type="entry name" value="CoA_binding"/>
    <property type="match status" value="1"/>
</dbReference>
<evidence type="ECO:0000259" key="8">
    <source>
        <dbReference type="PROSITE" id="PS50166"/>
    </source>
</evidence>
<dbReference type="InterPro" id="IPR036291">
    <property type="entry name" value="NAD(P)-bd_dom_sf"/>
</dbReference>
<dbReference type="InterPro" id="IPR017440">
    <property type="entry name" value="Cit_synth/succinyl-CoA_lig_AS"/>
</dbReference>
<dbReference type="InterPro" id="IPR057941">
    <property type="entry name" value="TPR_TNPO3_IPO13_2nd"/>
</dbReference>
<dbReference type="PROSITE" id="PS01216">
    <property type="entry name" value="SUCCINYL_COA_LIG_1"/>
    <property type="match status" value="1"/>
</dbReference>
<evidence type="ECO:0000256" key="1">
    <source>
        <dbReference type="ARBA" id="ARBA00005064"/>
    </source>
</evidence>
<dbReference type="InterPro" id="IPR033847">
    <property type="entry name" value="Citrt_syn/SCS-alpha_CS"/>
</dbReference>
<dbReference type="PRINTS" id="PR01798">
    <property type="entry name" value="SCOASYNTHASE"/>
</dbReference>
<comment type="subunit">
    <text evidence="5">Heterodimer of an alpha and a beta subunit. Different beta subunits determine nucleotide specificity. Together with the ATP-specific beta subunit SUCLA2, forms an ADP-forming succinyl-CoA synthetase (A-SCS). Together with the GTP-specific beta subunit SUCLG2 forms a GDP-forming succinyl-CoA synthetase (G-SCS).</text>
</comment>
<feature type="binding site" evidence="6">
    <location>
        <begin position="984"/>
        <end position="987"/>
    </location>
    <ligand>
        <name>CoA</name>
        <dbReference type="ChEBI" id="CHEBI:57287"/>
    </ligand>
</feature>
<keyword evidence="6" id="KW-0496">Mitochondrion</keyword>
<feature type="binding site" evidence="6">
    <location>
        <position position="1127"/>
    </location>
    <ligand>
        <name>substrate</name>
        <note>ligand shared with subunit beta</note>
    </ligand>
</feature>
<dbReference type="GO" id="GO:0000166">
    <property type="term" value="F:nucleotide binding"/>
    <property type="evidence" value="ECO:0007669"/>
    <property type="project" value="UniProtKB-KW"/>
</dbReference>
<dbReference type="PROSITE" id="PS50166">
    <property type="entry name" value="IMPORTIN_B_NT"/>
    <property type="match status" value="1"/>
</dbReference>
<dbReference type="EMBL" id="JAYKXP010000004">
    <property type="protein sequence ID" value="KAK7059050.1"/>
    <property type="molecule type" value="Genomic_DNA"/>
</dbReference>
<keyword evidence="2 6" id="KW-0816">Tricarboxylic acid cycle</keyword>
<dbReference type="NCBIfam" id="TIGR01019">
    <property type="entry name" value="sucCoAalpha"/>
    <property type="match status" value="1"/>
</dbReference>
<dbReference type="Gene3D" id="3.40.50.720">
    <property type="entry name" value="NAD(P)-binding Rossmann-like Domain"/>
    <property type="match status" value="1"/>
</dbReference>
<dbReference type="NCBIfam" id="NF004230">
    <property type="entry name" value="PRK05678.1"/>
    <property type="match status" value="1"/>
</dbReference>
<dbReference type="GO" id="GO:0006099">
    <property type="term" value="P:tricarboxylic acid cycle"/>
    <property type="evidence" value="ECO:0007669"/>
    <property type="project" value="UniProtKB-UniRule"/>
</dbReference>
<comment type="caution">
    <text evidence="9">The sequence shown here is derived from an EMBL/GenBank/DDBJ whole genome shotgun (WGS) entry which is preliminary data.</text>
</comment>
<reference evidence="9 10" key="1">
    <citation type="submission" date="2024-01" db="EMBL/GenBank/DDBJ databases">
        <title>A draft genome for a cacao thread blight-causing isolate of Paramarasmius palmivorus.</title>
        <authorList>
            <person name="Baruah I.K."/>
            <person name="Bukari Y."/>
            <person name="Amoako-Attah I."/>
            <person name="Meinhardt L.W."/>
            <person name="Bailey B.A."/>
            <person name="Cohen S.P."/>
        </authorList>
    </citation>
    <scope>NUCLEOTIDE SEQUENCE [LARGE SCALE GENOMIC DNA]</scope>
    <source>
        <strain evidence="9 10">GH-12</strain>
    </source>
</reference>
<evidence type="ECO:0000256" key="6">
    <source>
        <dbReference type="HAMAP-Rule" id="MF_03222"/>
    </source>
</evidence>
<dbReference type="HAMAP" id="MF_01988">
    <property type="entry name" value="Succ_CoA_alpha"/>
    <property type="match status" value="1"/>
</dbReference>
<comment type="function">
    <text evidence="6">Succinyl-CoA synthetase functions in the citric acid cycle (TCA), coupling the hydrolysis of succinyl-CoA to the synthesis of ATP and thus represents the only step of substrate-level phosphorylation in the TCA. The alpha subunit of the enzyme binds the substrates coenzyme A and phosphate, while succinate binding and nucleotide specificity is provided by the beta subunit.</text>
</comment>
<dbReference type="InterPro" id="IPR001494">
    <property type="entry name" value="Importin-beta_N"/>
</dbReference>
<dbReference type="Pfam" id="PF08389">
    <property type="entry name" value="Xpo1"/>
    <property type="match status" value="1"/>
</dbReference>
<keyword evidence="10" id="KW-1185">Reference proteome</keyword>